<keyword evidence="3" id="KW-1185">Reference proteome</keyword>
<feature type="region of interest" description="Disordered" evidence="1">
    <location>
        <begin position="1"/>
        <end position="26"/>
    </location>
</feature>
<comment type="caution">
    <text evidence="2">The sequence shown here is derived from an EMBL/GenBank/DDBJ whole genome shotgun (WGS) entry which is preliminary data.</text>
</comment>
<gene>
    <name evidence="2" type="ORF">P7K49_036886</name>
</gene>
<dbReference type="Proteomes" id="UP001266305">
    <property type="component" value="Unassembled WGS sequence"/>
</dbReference>
<protein>
    <submittedName>
        <fullName evidence="2">Uncharacterized protein</fullName>
    </submittedName>
</protein>
<feature type="non-terminal residue" evidence="2">
    <location>
        <position position="1"/>
    </location>
</feature>
<dbReference type="EMBL" id="JASSZA010000021">
    <property type="protein sequence ID" value="KAK2085586.1"/>
    <property type="molecule type" value="Genomic_DNA"/>
</dbReference>
<evidence type="ECO:0000313" key="3">
    <source>
        <dbReference type="Proteomes" id="UP001266305"/>
    </source>
</evidence>
<name>A0ABQ9TLG0_SAGOE</name>
<accession>A0ABQ9TLG0</accession>
<proteinExistence type="predicted"/>
<reference evidence="2 3" key="1">
    <citation type="submission" date="2023-05" db="EMBL/GenBank/DDBJ databases">
        <title>B98-5 Cell Line De Novo Hybrid Assembly: An Optical Mapping Approach.</title>
        <authorList>
            <person name="Kananen K."/>
            <person name="Auerbach J.A."/>
            <person name="Kautto E."/>
            <person name="Blachly J.S."/>
        </authorList>
    </citation>
    <scope>NUCLEOTIDE SEQUENCE [LARGE SCALE GENOMIC DNA]</scope>
    <source>
        <strain evidence="2">B95-8</strain>
        <tissue evidence="2">Cell line</tissue>
    </source>
</reference>
<sequence length="99" mass="11008">RDRASRVCDPHALLPKEGHPPGLGCFSPPSPPHLPWWSSSLPLPSPPPRQKMAAPAWEVGEGLHIRRPQPALAFFPPRPFLLRLDASPRPQPSRALRPR</sequence>
<evidence type="ECO:0000256" key="1">
    <source>
        <dbReference type="SAM" id="MobiDB-lite"/>
    </source>
</evidence>
<evidence type="ECO:0000313" key="2">
    <source>
        <dbReference type="EMBL" id="KAK2085586.1"/>
    </source>
</evidence>
<feature type="compositionally biased region" description="Basic and acidic residues" evidence="1">
    <location>
        <begin position="1"/>
        <end position="19"/>
    </location>
</feature>
<organism evidence="2 3">
    <name type="scientific">Saguinus oedipus</name>
    <name type="common">Cotton-top tamarin</name>
    <name type="synonym">Oedipomidas oedipus</name>
    <dbReference type="NCBI Taxonomy" id="9490"/>
    <lineage>
        <taxon>Eukaryota</taxon>
        <taxon>Metazoa</taxon>
        <taxon>Chordata</taxon>
        <taxon>Craniata</taxon>
        <taxon>Vertebrata</taxon>
        <taxon>Euteleostomi</taxon>
        <taxon>Mammalia</taxon>
        <taxon>Eutheria</taxon>
        <taxon>Euarchontoglires</taxon>
        <taxon>Primates</taxon>
        <taxon>Haplorrhini</taxon>
        <taxon>Platyrrhini</taxon>
        <taxon>Cebidae</taxon>
        <taxon>Callitrichinae</taxon>
        <taxon>Saguinus</taxon>
    </lineage>
</organism>